<gene>
    <name evidence="1" type="primary">ORF219296</name>
</gene>
<evidence type="ECO:0000313" key="1">
    <source>
        <dbReference type="EMBL" id="CEK98669.1"/>
    </source>
</evidence>
<accession>A0A0B7BZM5</accession>
<name>A0A0B7BZM5_9EUPU</name>
<organism evidence="1">
    <name type="scientific">Arion vulgaris</name>
    <dbReference type="NCBI Taxonomy" id="1028688"/>
    <lineage>
        <taxon>Eukaryota</taxon>
        <taxon>Metazoa</taxon>
        <taxon>Spiralia</taxon>
        <taxon>Lophotrochozoa</taxon>
        <taxon>Mollusca</taxon>
        <taxon>Gastropoda</taxon>
        <taxon>Heterobranchia</taxon>
        <taxon>Euthyneura</taxon>
        <taxon>Panpulmonata</taxon>
        <taxon>Eupulmonata</taxon>
        <taxon>Stylommatophora</taxon>
        <taxon>Helicina</taxon>
        <taxon>Arionoidea</taxon>
        <taxon>Arionidae</taxon>
        <taxon>Arion</taxon>
    </lineage>
</organism>
<reference evidence="1" key="1">
    <citation type="submission" date="2014-12" db="EMBL/GenBank/DDBJ databases">
        <title>Insight into the proteome of Arion vulgaris.</title>
        <authorList>
            <person name="Aradska J."/>
            <person name="Bulat T."/>
            <person name="Smidak R."/>
            <person name="Sarate P."/>
            <person name="Gangsoo J."/>
            <person name="Sialana F."/>
            <person name="Bilban M."/>
            <person name="Lubec G."/>
        </authorList>
    </citation>
    <scope>NUCLEOTIDE SEQUENCE</scope>
    <source>
        <tissue evidence="1">Skin</tissue>
    </source>
</reference>
<feature type="non-terminal residue" evidence="1">
    <location>
        <position position="1"/>
    </location>
</feature>
<protein>
    <submittedName>
        <fullName evidence="1">Uncharacterized protein</fullName>
    </submittedName>
</protein>
<proteinExistence type="predicted"/>
<sequence>KGRKFGITVNMSFSGPINDSSVEAQEWVTTVISQQRSWHAEIITINLLPYFSLDITSFGQDHISLVKIVSNLKEELAEVTEVVKIACIIPW</sequence>
<dbReference type="EMBL" id="HACG01051798">
    <property type="protein sequence ID" value="CEK98669.1"/>
    <property type="molecule type" value="Transcribed_RNA"/>
</dbReference>
<dbReference type="AlphaFoldDB" id="A0A0B7BZM5"/>
<feature type="non-terminal residue" evidence="1">
    <location>
        <position position="91"/>
    </location>
</feature>